<dbReference type="Pfam" id="PF01494">
    <property type="entry name" value="FAD_binding_3"/>
    <property type="match status" value="1"/>
</dbReference>
<dbReference type="Proteomes" id="UP001057702">
    <property type="component" value="Unassembled WGS sequence"/>
</dbReference>
<accession>A0ABT1PTB6</accession>
<gene>
    <name evidence="2" type="ORF">NGB36_09945</name>
</gene>
<dbReference type="InterPro" id="IPR036188">
    <property type="entry name" value="FAD/NAD-bd_sf"/>
</dbReference>
<reference evidence="2" key="1">
    <citation type="submission" date="2022-06" db="EMBL/GenBank/DDBJ databases">
        <title>Draft genome sequence of Streptomyces sp. RB6PN25 isolated from peat swamp forest in Thailand.</title>
        <authorList>
            <person name="Duangmal K."/>
            <person name="Klaysubun C."/>
        </authorList>
    </citation>
    <scope>NUCLEOTIDE SEQUENCE</scope>
    <source>
        <strain evidence="2">RB6PN25</strain>
    </source>
</reference>
<keyword evidence="2" id="KW-0560">Oxidoreductase</keyword>
<name>A0ABT1PTB6_9ACTN</name>
<dbReference type="InterPro" id="IPR002938">
    <property type="entry name" value="FAD-bd"/>
</dbReference>
<dbReference type="PANTHER" id="PTHR42685">
    <property type="entry name" value="GERANYLGERANYL DIPHOSPHATE REDUCTASE"/>
    <property type="match status" value="1"/>
</dbReference>
<keyword evidence="2" id="KW-0503">Monooxygenase</keyword>
<dbReference type="Gene3D" id="3.50.50.60">
    <property type="entry name" value="FAD/NAD(P)-binding domain"/>
    <property type="match status" value="1"/>
</dbReference>
<protein>
    <submittedName>
        <fullName evidence="2">FAD-dependent monooxygenase</fullName>
    </submittedName>
</protein>
<evidence type="ECO:0000313" key="3">
    <source>
        <dbReference type="Proteomes" id="UP001057702"/>
    </source>
</evidence>
<feature type="domain" description="FAD-binding" evidence="1">
    <location>
        <begin position="2"/>
        <end position="334"/>
    </location>
</feature>
<evidence type="ECO:0000313" key="2">
    <source>
        <dbReference type="EMBL" id="MCQ4080912.1"/>
    </source>
</evidence>
<dbReference type="PRINTS" id="PR00420">
    <property type="entry name" value="RNGMNOXGNASE"/>
</dbReference>
<dbReference type="InterPro" id="IPR050407">
    <property type="entry name" value="Geranylgeranyl_reductase"/>
</dbReference>
<organism evidence="2 3">
    <name type="scientific">Streptomyces humicola</name>
    <dbReference type="NCBI Taxonomy" id="2953240"/>
    <lineage>
        <taxon>Bacteria</taxon>
        <taxon>Bacillati</taxon>
        <taxon>Actinomycetota</taxon>
        <taxon>Actinomycetes</taxon>
        <taxon>Kitasatosporales</taxon>
        <taxon>Streptomycetaceae</taxon>
        <taxon>Streptomyces</taxon>
    </lineage>
</organism>
<keyword evidence="3" id="KW-1185">Reference proteome</keyword>
<dbReference type="PANTHER" id="PTHR42685:SF22">
    <property type="entry name" value="CONDITIONED MEDIUM FACTOR RECEPTOR 1"/>
    <property type="match status" value="1"/>
</dbReference>
<proteinExistence type="predicted"/>
<evidence type="ECO:0000259" key="1">
    <source>
        <dbReference type="Pfam" id="PF01494"/>
    </source>
</evidence>
<dbReference type="GO" id="GO:0004497">
    <property type="term" value="F:monooxygenase activity"/>
    <property type="evidence" value="ECO:0007669"/>
    <property type="project" value="UniProtKB-KW"/>
</dbReference>
<dbReference type="SUPFAM" id="SSF51905">
    <property type="entry name" value="FAD/NAD(P)-binding domain"/>
    <property type="match status" value="1"/>
</dbReference>
<sequence>MYDVIVVGARCAGAPTAMLFARRGYRVLMVDRARFPRDTLSTLYIHQPGVALLHRWGLLDAVAATGCPPIEHAVHQVGDVRLEGCSWPVDGVRAAYAPRRHLLDGILVRAAVAAGVEFREGHTLEDLVLDGDRVVGVRCRTGATWRTFQEHARLVVGADGMRSRVAACAGAPVITGHPLMTCVYYSFWEDVPAGFEAYGAPGRWTGCVPTNDGLTLVAAYFPQSEFDTVRADAQSAHLEAVRTVAPDLYARVAAGTRADRLYGSGEQRNYLRQAVGPGWALVGDAGHHKDSITARGITDAFQQAAVLVEVVGDSLLDEPRLRRALREYARRRDALVMDGYQDTLSVAKLRPERRLDVLRVLSADPVLTERFFATAAGASRSSELMTPDVLARLRSAGHPQQQCMEQRSSSI</sequence>
<dbReference type="EMBL" id="JANFNG010000005">
    <property type="protein sequence ID" value="MCQ4080912.1"/>
    <property type="molecule type" value="Genomic_DNA"/>
</dbReference>
<comment type="caution">
    <text evidence="2">The sequence shown here is derived from an EMBL/GenBank/DDBJ whole genome shotgun (WGS) entry which is preliminary data.</text>
</comment>
<dbReference type="RefSeq" id="WP_255919814.1">
    <property type="nucleotide sequence ID" value="NZ_JANFNG010000005.1"/>
</dbReference>